<dbReference type="SUPFAM" id="SSF46785">
    <property type="entry name" value="Winged helix' DNA-binding domain"/>
    <property type="match status" value="1"/>
</dbReference>
<name>A0A1W2H767_9BACT</name>
<dbReference type="PROSITE" id="PS51186">
    <property type="entry name" value="GNAT"/>
    <property type="match status" value="1"/>
</dbReference>
<dbReference type="GO" id="GO:0016747">
    <property type="term" value="F:acyltransferase activity, transferring groups other than amino-acyl groups"/>
    <property type="evidence" value="ECO:0007669"/>
    <property type="project" value="InterPro"/>
</dbReference>
<dbReference type="AlphaFoldDB" id="A0A1W2H767"/>
<keyword evidence="1" id="KW-0805">Transcription regulation</keyword>
<sequence length="310" mass="36183">MTHQSDFTDTIRKFSRTYTEYLGLLNKTILNSPLSLIESRIMFELDLGECTTGKSLSEKLQVDKGYLSRIISGLTKNGLIQQRKTLHDKRIKSLFLTDKGKMYLEQLNTSANTRIEFLISLLNPYEKRRFIASLGQAQNILAKANKRDVLDGIKIRNDFEPGDIGFVIQSHGELYKEEFGYGYHFEQYVTEGIVEFLQLPKPNKSRVWICEHNAYKMGFLMLLDRGNETAQLRYFFIYPEFRGSGIGNKLMILFMDYLKEMNFKHCFLLTTNDLGSAVHLYKKHGFRMVEESETLEFGKQLYIQKYELEM</sequence>
<dbReference type="InterPro" id="IPR000835">
    <property type="entry name" value="HTH_MarR-typ"/>
</dbReference>
<evidence type="ECO:0000259" key="5">
    <source>
        <dbReference type="PROSITE" id="PS51186"/>
    </source>
</evidence>
<dbReference type="RefSeq" id="WP_084121539.1">
    <property type="nucleotide sequence ID" value="NZ_LT838813.1"/>
</dbReference>
<dbReference type="OrthoDB" id="5419426at2"/>
<dbReference type="PANTHER" id="PTHR42756">
    <property type="entry name" value="TRANSCRIPTIONAL REGULATOR, MARR"/>
    <property type="match status" value="1"/>
</dbReference>
<protein>
    <submittedName>
        <fullName evidence="6">Transcriptional regulator, MarR family with acetyltransferase activity</fullName>
    </submittedName>
</protein>
<evidence type="ECO:0000256" key="3">
    <source>
        <dbReference type="ARBA" id="ARBA00023163"/>
    </source>
</evidence>
<dbReference type="Proteomes" id="UP000192333">
    <property type="component" value="Chromosome I"/>
</dbReference>
<organism evidence="6 7">
    <name type="scientific">Aquiflexum balticum DSM 16537</name>
    <dbReference type="NCBI Taxonomy" id="758820"/>
    <lineage>
        <taxon>Bacteria</taxon>
        <taxon>Pseudomonadati</taxon>
        <taxon>Bacteroidota</taxon>
        <taxon>Cytophagia</taxon>
        <taxon>Cytophagales</taxon>
        <taxon>Cyclobacteriaceae</taxon>
        <taxon>Aquiflexum</taxon>
    </lineage>
</organism>
<accession>A0A1W2H767</accession>
<reference evidence="7" key="1">
    <citation type="submission" date="2017-04" db="EMBL/GenBank/DDBJ databases">
        <authorList>
            <person name="Varghese N."/>
            <person name="Submissions S."/>
        </authorList>
    </citation>
    <scope>NUCLEOTIDE SEQUENCE [LARGE SCALE GENOMIC DNA]</scope>
    <source>
        <strain evidence="7">DSM 16537</strain>
    </source>
</reference>
<dbReference type="Gene3D" id="3.40.630.30">
    <property type="match status" value="1"/>
</dbReference>
<gene>
    <name evidence="6" type="ORF">SAMN00777080_3384</name>
</gene>
<dbReference type="EMBL" id="LT838813">
    <property type="protein sequence ID" value="SMD44753.1"/>
    <property type="molecule type" value="Genomic_DNA"/>
</dbReference>
<dbReference type="PROSITE" id="PS50995">
    <property type="entry name" value="HTH_MARR_2"/>
    <property type="match status" value="1"/>
</dbReference>
<dbReference type="InterPro" id="IPR000182">
    <property type="entry name" value="GNAT_dom"/>
</dbReference>
<dbReference type="InterPro" id="IPR036388">
    <property type="entry name" value="WH-like_DNA-bd_sf"/>
</dbReference>
<evidence type="ECO:0000256" key="2">
    <source>
        <dbReference type="ARBA" id="ARBA00023125"/>
    </source>
</evidence>
<feature type="domain" description="N-acetyltransferase" evidence="5">
    <location>
        <begin position="153"/>
        <end position="310"/>
    </location>
</feature>
<dbReference type="SUPFAM" id="SSF55729">
    <property type="entry name" value="Acyl-CoA N-acyltransferases (Nat)"/>
    <property type="match status" value="1"/>
</dbReference>
<keyword evidence="6" id="KW-0808">Transferase</keyword>
<evidence type="ECO:0000313" key="6">
    <source>
        <dbReference type="EMBL" id="SMD44753.1"/>
    </source>
</evidence>
<dbReference type="InterPro" id="IPR016181">
    <property type="entry name" value="Acyl_CoA_acyltransferase"/>
</dbReference>
<dbReference type="PANTHER" id="PTHR42756:SF1">
    <property type="entry name" value="TRANSCRIPTIONAL REPRESSOR OF EMRAB OPERON"/>
    <property type="match status" value="1"/>
</dbReference>
<feature type="domain" description="HTH marR-type" evidence="4">
    <location>
        <begin position="4"/>
        <end position="139"/>
    </location>
</feature>
<keyword evidence="7" id="KW-1185">Reference proteome</keyword>
<evidence type="ECO:0000259" key="4">
    <source>
        <dbReference type="PROSITE" id="PS50995"/>
    </source>
</evidence>
<proteinExistence type="predicted"/>
<dbReference type="Pfam" id="PF00583">
    <property type="entry name" value="Acetyltransf_1"/>
    <property type="match status" value="1"/>
</dbReference>
<dbReference type="CDD" id="cd04301">
    <property type="entry name" value="NAT_SF"/>
    <property type="match status" value="1"/>
</dbReference>
<dbReference type="PRINTS" id="PR00598">
    <property type="entry name" value="HTHMARR"/>
</dbReference>
<keyword evidence="2" id="KW-0238">DNA-binding</keyword>
<dbReference type="STRING" id="758820.SAMN00777080_3384"/>
<dbReference type="InterPro" id="IPR036390">
    <property type="entry name" value="WH_DNA-bd_sf"/>
</dbReference>
<evidence type="ECO:0000313" key="7">
    <source>
        <dbReference type="Proteomes" id="UP000192333"/>
    </source>
</evidence>
<keyword evidence="3" id="KW-0804">Transcription</keyword>
<dbReference type="Pfam" id="PF01047">
    <property type="entry name" value="MarR"/>
    <property type="match status" value="1"/>
</dbReference>
<dbReference type="Gene3D" id="1.10.10.10">
    <property type="entry name" value="Winged helix-like DNA-binding domain superfamily/Winged helix DNA-binding domain"/>
    <property type="match status" value="1"/>
</dbReference>
<dbReference type="SMART" id="SM00347">
    <property type="entry name" value="HTH_MARR"/>
    <property type="match status" value="1"/>
</dbReference>
<evidence type="ECO:0000256" key="1">
    <source>
        <dbReference type="ARBA" id="ARBA00023015"/>
    </source>
</evidence>
<dbReference type="GO" id="GO:0003677">
    <property type="term" value="F:DNA binding"/>
    <property type="evidence" value="ECO:0007669"/>
    <property type="project" value="UniProtKB-KW"/>
</dbReference>
<dbReference type="GO" id="GO:0003700">
    <property type="term" value="F:DNA-binding transcription factor activity"/>
    <property type="evidence" value="ECO:0007669"/>
    <property type="project" value="InterPro"/>
</dbReference>